<evidence type="ECO:0000313" key="2">
    <source>
        <dbReference type="EMBL" id="OLP92706.1"/>
    </source>
</evidence>
<feature type="compositionally biased region" description="Basic and acidic residues" evidence="1">
    <location>
        <begin position="134"/>
        <end position="159"/>
    </location>
</feature>
<proteinExistence type="predicted"/>
<reference evidence="2 3" key="1">
    <citation type="submission" date="2016-02" db="EMBL/GenBank/DDBJ databases">
        <title>Genome analysis of coral dinoflagellate symbionts highlights evolutionary adaptations to a symbiotic lifestyle.</title>
        <authorList>
            <person name="Aranda M."/>
            <person name="Li Y."/>
            <person name="Liew Y.J."/>
            <person name="Baumgarten S."/>
            <person name="Simakov O."/>
            <person name="Wilson M."/>
            <person name="Piel J."/>
            <person name="Ashoor H."/>
            <person name="Bougouffa S."/>
            <person name="Bajic V.B."/>
            <person name="Ryu T."/>
            <person name="Ravasi T."/>
            <person name="Bayer T."/>
            <person name="Micklem G."/>
            <person name="Kim H."/>
            <person name="Bhak J."/>
            <person name="Lajeunesse T.C."/>
            <person name="Voolstra C.R."/>
        </authorList>
    </citation>
    <scope>NUCLEOTIDE SEQUENCE [LARGE SCALE GENOMIC DNA]</scope>
    <source>
        <strain evidence="2 3">CCMP2467</strain>
    </source>
</reference>
<name>A0A1Q9DBW6_SYMMI</name>
<comment type="caution">
    <text evidence="2">The sequence shown here is derived from an EMBL/GenBank/DDBJ whole genome shotgun (WGS) entry which is preliminary data.</text>
</comment>
<sequence length="165" mass="18430">MIVNFSLSSSLDSGQQRSLRLAWPLAVNCFVPDLEGAPEVVRDVLLLDILNYENEQDQDNKKTKQQKGKKKKKTGKKRNKEPETPEHPTAVGVTSDAQQPDRGDGKETSSGGLRADPPPWKERPNATATTLGTRDYKTLNHVNHHGEEQGKKEGNNHARDSRRKL</sequence>
<gene>
    <name evidence="2" type="ORF">AK812_SmicGene25455</name>
</gene>
<organism evidence="2 3">
    <name type="scientific">Symbiodinium microadriaticum</name>
    <name type="common">Dinoflagellate</name>
    <name type="synonym">Zooxanthella microadriatica</name>
    <dbReference type="NCBI Taxonomy" id="2951"/>
    <lineage>
        <taxon>Eukaryota</taxon>
        <taxon>Sar</taxon>
        <taxon>Alveolata</taxon>
        <taxon>Dinophyceae</taxon>
        <taxon>Suessiales</taxon>
        <taxon>Symbiodiniaceae</taxon>
        <taxon>Symbiodinium</taxon>
    </lineage>
</organism>
<protein>
    <submittedName>
        <fullName evidence="2">Uncharacterized protein</fullName>
    </submittedName>
</protein>
<keyword evidence="3" id="KW-1185">Reference proteome</keyword>
<dbReference type="Proteomes" id="UP000186817">
    <property type="component" value="Unassembled WGS sequence"/>
</dbReference>
<feature type="region of interest" description="Disordered" evidence="1">
    <location>
        <begin position="55"/>
        <end position="165"/>
    </location>
</feature>
<evidence type="ECO:0000256" key="1">
    <source>
        <dbReference type="SAM" id="MobiDB-lite"/>
    </source>
</evidence>
<dbReference type="AlphaFoldDB" id="A0A1Q9DBW6"/>
<accession>A0A1Q9DBW6</accession>
<dbReference type="EMBL" id="LSRX01000610">
    <property type="protein sequence ID" value="OLP92706.1"/>
    <property type="molecule type" value="Genomic_DNA"/>
</dbReference>
<feature type="compositionally biased region" description="Basic residues" evidence="1">
    <location>
        <begin position="63"/>
        <end position="79"/>
    </location>
</feature>
<evidence type="ECO:0000313" key="3">
    <source>
        <dbReference type="Proteomes" id="UP000186817"/>
    </source>
</evidence>